<evidence type="ECO:0000256" key="2">
    <source>
        <dbReference type="PROSITE-ProRule" id="PRU00335"/>
    </source>
</evidence>
<dbReference type="PROSITE" id="PS01081">
    <property type="entry name" value="HTH_TETR_1"/>
    <property type="match status" value="1"/>
</dbReference>
<dbReference type="SUPFAM" id="SSF46689">
    <property type="entry name" value="Homeodomain-like"/>
    <property type="match status" value="1"/>
</dbReference>
<dbReference type="InterPro" id="IPR041669">
    <property type="entry name" value="TetR_C_15"/>
</dbReference>
<dbReference type="PRINTS" id="PR00455">
    <property type="entry name" value="HTHTETR"/>
</dbReference>
<feature type="domain" description="HTH tetR-type" evidence="3">
    <location>
        <begin position="1"/>
        <end position="57"/>
    </location>
</feature>
<evidence type="ECO:0000256" key="1">
    <source>
        <dbReference type="ARBA" id="ARBA00023125"/>
    </source>
</evidence>
<gene>
    <name evidence="4" type="ordered locus">NFA_29590</name>
</gene>
<dbReference type="Pfam" id="PF17918">
    <property type="entry name" value="TetR_C_15"/>
    <property type="match status" value="1"/>
</dbReference>
<dbReference type="PROSITE" id="PS50977">
    <property type="entry name" value="HTH_TETR_2"/>
    <property type="match status" value="1"/>
</dbReference>
<dbReference type="EMBL" id="AP006618">
    <property type="protein sequence ID" value="BAD57806.1"/>
    <property type="molecule type" value="Genomic_DNA"/>
</dbReference>
<proteinExistence type="predicted"/>
<protein>
    <submittedName>
        <fullName evidence="4">Putative transcriptional regulator</fullName>
    </submittedName>
</protein>
<dbReference type="PANTHER" id="PTHR30055:SF223">
    <property type="entry name" value="HTH-TYPE TRANSCRIPTIONAL REGULATOR UIDR"/>
    <property type="match status" value="1"/>
</dbReference>
<dbReference type="HOGENOM" id="CLU_069356_46_0_11"/>
<dbReference type="eggNOG" id="COG1309">
    <property type="taxonomic scope" value="Bacteria"/>
</dbReference>
<evidence type="ECO:0000313" key="4">
    <source>
        <dbReference type="EMBL" id="BAD57806.1"/>
    </source>
</evidence>
<dbReference type="GO" id="GO:0000976">
    <property type="term" value="F:transcription cis-regulatory region binding"/>
    <property type="evidence" value="ECO:0007669"/>
    <property type="project" value="TreeGrafter"/>
</dbReference>
<feature type="DNA-binding region" description="H-T-H motif" evidence="2">
    <location>
        <begin position="20"/>
        <end position="39"/>
    </location>
</feature>
<dbReference type="InterPro" id="IPR023772">
    <property type="entry name" value="DNA-bd_HTH_TetR-type_CS"/>
</dbReference>
<dbReference type="GeneID" id="61133679"/>
<dbReference type="PANTHER" id="PTHR30055">
    <property type="entry name" value="HTH-TYPE TRANSCRIPTIONAL REGULATOR RUTR"/>
    <property type="match status" value="1"/>
</dbReference>
<keyword evidence="1 2" id="KW-0238">DNA-binding</keyword>
<evidence type="ECO:0000313" key="5">
    <source>
        <dbReference type="Proteomes" id="UP000006820"/>
    </source>
</evidence>
<dbReference type="RefSeq" id="WP_011209491.1">
    <property type="nucleotide sequence ID" value="NC_006361.1"/>
</dbReference>
<organism evidence="4 5">
    <name type="scientific">Nocardia farcinica (strain IFM 10152)</name>
    <dbReference type="NCBI Taxonomy" id="247156"/>
    <lineage>
        <taxon>Bacteria</taxon>
        <taxon>Bacillati</taxon>
        <taxon>Actinomycetota</taxon>
        <taxon>Actinomycetes</taxon>
        <taxon>Mycobacteriales</taxon>
        <taxon>Nocardiaceae</taxon>
        <taxon>Nocardia</taxon>
    </lineage>
</organism>
<dbReference type="Gene3D" id="1.10.357.10">
    <property type="entry name" value="Tetracycline Repressor, domain 2"/>
    <property type="match status" value="1"/>
</dbReference>
<dbReference type="STRING" id="247156.NFA_29590"/>
<dbReference type="InterPro" id="IPR050109">
    <property type="entry name" value="HTH-type_TetR-like_transc_reg"/>
</dbReference>
<dbReference type="InterPro" id="IPR001647">
    <property type="entry name" value="HTH_TetR"/>
</dbReference>
<dbReference type="InterPro" id="IPR009057">
    <property type="entry name" value="Homeodomain-like_sf"/>
</dbReference>
<evidence type="ECO:0000259" key="3">
    <source>
        <dbReference type="PROSITE" id="PS50977"/>
    </source>
</evidence>
<dbReference type="KEGG" id="nfa:NFA_29590"/>
<keyword evidence="5" id="KW-1185">Reference proteome</keyword>
<reference evidence="4 5" key="1">
    <citation type="journal article" date="2004" name="Proc. Natl. Acad. Sci. U.S.A.">
        <title>The complete genomic sequence of Nocardia farcinica IFM 10152.</title>
        <authorList>
            <person name="Ishikawa J."/>
            <person name="Yamashita A."/>
            <person name="Mikami Y."/>
            <person name="Hoshino Y."/>
            <person name="Kurita H."/>
            <person name="Hotta K."/>
            <person name="Shiba T."/>
            <person name="Hattori M."/>
        </authorList>
    </citation>
    <scope>NUCLEOTIDE SEQUENCE [LARGE SCALE GENOMIC DNA]</scope>
    <source>
        <strain evidence="4 5">IFM 10152</strain>
    </source>
</reference>
<dbReference type="Proteomes" id="UP000006820">
    <property type="component" value="Chromosome"/>
</dbReference>
<sequence>MDTLLEAAAQMFTRRGLAATTNHIAERAGLSIGTLYQYFPNKEALLHALAARHLAEAQARLMPLLAELRRSAPEFEETVRQVLEAVVDLHRDRPALHALLHRVAPRSPREVAALRAFEDRLVEEFAFHLRRCGRGGEDPVYTARTVVHLVDAHLHRVSTAYRVDVERLTVLVRQLTG</sequence>
<name>Q5YVI5_NOCFA</name>
<dbReference type="AlphaFoldDB" id="Q5YVI5"/>
<dbReference type="GO" id="GO:0003700">
    <property type="term" value="F:DNA-binding transcription factor activity"/>
    <property type="evidence" value="ECO:0007669"/>
    <property type="project" value="TreeGrafter"/>
</dbReference>
<accession>Q5YVI5</accession>
<dbReference type="Pfam" id="PF00440">
    <property type="entry name" value="TetR_N"/>
    <property type="match status" value="1"/>
</dbReference>